<evidence type="ECO:0000313" key="3">
    <source>
        <dbReference type="Proteomes" id="UP000001426"/>
    </source>
</evidence>
<evidence type="ECO:0000313" key="2">
    <source>
        <dbReference type="EMBL" id="WCL93522.1"/>
    </source>
</evidence>
<organism evidence="2 3">
    <name type="scientific">Rhodopseudomonas palustris (strain ATCC BAA-98 / CGA009)</name>
    <dbReference type="NCBI Taxonomy" id="258594"/>
    <lineage>
        <taxon>Bacteria</taxon>
        <taxon>Pseudomonadati</taxon>
        <taxon>Pseudomonadota</taxon>
        <taxon>Alphaproteobacteria</taxon>
        <taxon>Hyphomicrobiales</taxon>
        <taxon>Nitrobacteraceae</taxon>
        <taxon>Rhodopseudomonas</taxon>
    </lineage>
</organism>
<dbReference type="GeneID" id="66894444"/>
<reference evidence="2 3" key="1">
    <citation type="journal article" date="2004" name="Nat. Biotechnol.">
        <title>Complete genome sequence of the metabolically versatile photosynthetic bacterium Rhodopseudomonas palustris.</title>
        <authorList>
            <person name="Larimer F.W."/>
            <person name="Chain P."/>
            <person name="Hauser L."/>
            <person name="Lamerdin J."/>
            <person name="Malfatti S."/>
            <person name="Do L."/>
            <person name="Land M.L."/>
            <person name="Pelletier D.A."/>
            <person name="Beatty J.T."/>
            <person name="Lang A.S."/>
            <person name="Tabita F.R."/>
            <person name="Gibson J.L."/>
            <person name="Hanson T.E."/>
            <person name="Bobst C."/>
            <person name="Torres J.L."/>
            <person name="Peres C."/>
            <person name="Harrison F.H."/>
            <person name="Gibson J."/>
            <person name="Harwood C.S."/>
        </authorList>
    </citation>
    <scope>NUCLEOTIDE SEQUENCE [LARGE SCALE GENOMIC DNA]</scope>
    <source>
        <strain evidence="3">ATCC BAA-98 / CGA009</strain>
    </source>
</reference>
<dbReference type="AlphaFoldDB" id="A0AAF0BRQ9"/>
<proteinExistence type="predicted"/>
<dbReference type="KEGG" id="rpa:TX73_017345"/>
<name>A0AAF0BRQ9_RHOPA</name>
<keyword evidence="3" id="KW-1185">Reference proteome</keyword>
<protein>
    <submittedName>
        <fullName evidence="2">Uncharacterized protein</fullName>
    </submittedName>
</protein>
<sequence length="238" mass="26257">MTPSEARRSTTIKFVSFAIGVIGIVWAAANFHRAIAIDRFESFADHLLRFKTFDNGFSSTVLNSRAAHALDACDTRAQRALIMLEIPLADSALRTGATNEFDARTADLKTRAYQSLSCAPTESFAWLVLFGLAVQSGRLDPDAFALLERSYETSAREAWVAVRRIAIAAPVASLAPEATRHKIAAEFRQLLLDGYVELPAQSYARSHQGVREFLDAEVEQLDVRSQLRFKAAVAKLLP</sequence>
<feature type="transmembrane region" description="Helical" evidence="1">
    <location>
        <begin position="12"/>
        <end position="29"/>
    </location>
</feature>
<dbReference type="Proteomes" id="UP000001426">
    <property type="component" value="Chromosome"/>
</dbReference>
<dbReference type="EMBL" id="CP116810">
    <property type="protein sequence ID" value="WCL93522.1"/>
    <property type="molecule type" value="Genomic_DNA"/>
</dbReference>
<keyword evidence="1" id="KW-0472">Membrane</keyword>
<keyword evidence="1" id="KW-0812">Transmembrane</keyword>
<keyword evidence="1" id="KW-1133">Transmembrane helix</keyword>
<accession>A0AAF0BRQ9</accession>
<evidence type="ECO:0000256" key="1">
    <source>
        <dbReference type="SAM" id="Phobius"/>
    </source>
</evidence>
<gene>
    <name evidence="2" type="ORF">TX73_017345</name>
</gene>
<dbReference type="RefSeq" id="WP_234819434.1">
    <property type="nucleotide sequence ID" value="NZ_CP116810.1"/>
</dbReference>